<dbReference type="InterPro" id="IPR012677">
    <property type="entry name" value="Nucleotide-bd_a/b_plait_sf"/>
</dbReference>
<sequence length="372" mass="41209">MESQVLNLQRVQALETWLEATKTKLTQVNGQRKYGGPPEDWHGPTPGEGCEIYISQIPRDTYEDLLIPLCSSVGPLWEFRLMMNFSGQNRGFAYAKYSSPAVASDAVHQLHNHMLEPGVCLNVRRSTEKRQLVIGELPATTRQEDLLKVLQGLAEGVKWLSLKIEPGLKGVSAIVAFSAHHTASMAKKRLVEVFKKQFNLTITVKWHSSLVMSPKEPWEPQKPSRCLSLPVKPPRHSPKCLPPSPLPDPPTPILQGFCRAVTRPTAKQQPLCSLAASSHGDVLSTTSSVTVLGELCKAAGVGKPLYELYFSHTGQDRIMYFYYRVTIPGTAAPYKGLVPALLGPRPSTVLEQAREAAAQQVLKRVYKQQLDQ</sequence>
<name>A0A6P7NPL9_BETSP</name>
<evidence type="ECO:0000313" key="5">
    <source>
        <dbReference type="RefSeq" id="XP_029021831.1"/>
    </source>
</evidence>
<dbReference type="Pfam" id="PF00076">
    <property type="entry name" value="RRM_1"/>
    <property type="match status" value="1"/>
</dbReference>
<dbReference type="PROSITE" id="PS50102">
    <property type="entry name" value="RRM"/>
    <property type="match status" value="1"/>
</dbReference>
<evidence type="ECO:0000313" key="4">
    <source>
        <dbReference type="Proteomes" id="UP000515150"/>
    </source>
</evidence>
<dbReference type="InterPro" id="IPR035979">
    <property type="entry name" value="RBD_domain_sf"/>
</dbReference>
<dbReference type="KEGG" id="bspl:114864992"/>
<keyword evidence="4" id="KW-1185">Reference proteome</keyword>
<evidence type="ECO:0000256" key="2">
    <source>
        <dbReference type="PROSITE-ProRule" id="PRU00176"/>
    </source>
</evidence>
<dbReference type="InParanoid" id="A0A6P7NPL9"/>
<evidence type="ECO:0000256" key="1">
    <source>
        <dbReference type="ARBA" id="ARBA00022884"/>
    </source>
</evidence>
<proteinExistence type="predicted"/>
<dbReference type="Proteomes" id="UP000515150">
    <property type="component" value="Chromosome 10"/>
</dbReference>
<dbReference type="CTD" id="373863"/>
<organism evidence="4 5">
    <name type="scientific">Betta splendens</name>
    <name type="common">Siamese fighting fish</name>
    <dbReference type="NCBI Taxonomy" id="158456"/>
    <lineage>
        <taxon>Eukaryota</taxon>
        <taxon>Metazoa</taxon>
        <taxon>Chordata</taxon>
        <taxon>Craniata</taxon>
        <taxon>Vertebrata</taxon>
        <taxon>Euteleostomi</taxon>
        <taxon>Actinopterygii</taxon>
        <taxon>Neopterygii</taxon>
        <taxon>Teleostei</taxon>
        <taxon>Neoteleostei</taxon>
        <taxon>Acanthomorphata</taxon>
        <taxon>Anabantaria</taxon>
        <taxon>Anabantiformes</taxon>
        <taxon>Anabantoidei</taxon>
        <taxon>Osphronemidae</taxon>
        <taxon>Betta</taxon>
    </lineage>
</organism>
<dbReference type="AlphaFoldDB" id="A0A6P7NPL9"/>
<dbReference type="SUPFAM" id="SSF54928">
    <property type="entry name" value="RNA-binding domain, RBD"/>
    <property type="match status" value="1"/>
</dbReference>
<protein>
    <submittedName>
        <fullName evidence="5">Dead end protein 1</fullName>
    </submittedName>
</protein>
<reference evidence="5" key="1">
    <citation type="submission" date="2025-08" db="UniProtKB">
        <authorList>
            <consortium name="RefSeq"/>
        </authorList>
    </citation>
    <scope>IDENTIFICATION</scope>
</reference>
<feature type="domain" description="RRM" evidence="3">
    <location>
        <begin position="50"/>
        <end position="128"/>
    </location>
</feature>
<dbReference type="FunCoup" id="A0A6P7NPL9">
    <property type="interactions" value="972"/>
</dbReference>
<dbReference type="OrthoDB" id="3800936at2759"/>
<dbReference type="InterPro" id="IPR000504">
    <property type="entry name" value="RRM_dom"/>
</dbReference>
<accession>A0A6P7NPL9</accession>
<dbReference type="PANTHER" id="PTHR21245">
    <property type="entry name" value="HETEROGENEOUS NUCLEAR RIBONUCLEOPROTEIN"/>
    <property type="match status" value="1"/>
</dbReference>
<dbReference type="Gene3D" id="3.30.70.330">
    <property type="match status" value="1"/>
</dbReference>
<dbReference type="Pfam" id="PF14709">
    <property type="entry name" value="DND1_DSRM"/>
    <property type="match status" value="1"/>
</dbReference>
<dbReference type="SMART" id="SM00360">
    <property type="entry name" value="RRM"/>
    <property type="match status" value="1"/>
</dbReference>
<keyword evidence="1 2" id="KW-0694">RNA-binding</keyword>
<dbReference type="RefSeq" id="XP_029021831.1">
    <property type="nucleotide sequence ID" value="XM_029165998.3"/>
</dbReference>
<dbReference type="GeneID" id="114864992"/>
<dbReference type="GO" id="GO:0003723">
    <property type="term" value="F:RNA binding"/>
    <property type="evidence" value="ECO:0007669"/>
    <property type="project" value="UniProtKB-UniRule"/>
</dbReference>
<evidence type="ECO:0000259" key="3">
    <source>
        <dbReference type="PROSITE" id="PS50102"/>
    </source>
</evidence>
<gene>
    <name evidence="5" type="primary">dnd1</name>
</gene>